<comment type="cofactor">
    <cofactor evidence="5">
        <name>Mg(2+)</name>
        <dbReference type="ChEBI" id="CHEBI:18420"/>
    </cofactor>
</comment>
<evidence type="ECO:0000256" key="3">
    <source>
        <dbReference type="ARBA" id="ARBA00022723"/>
    </source>
</evidence>
<comment type="function">
    <text evidence="5">Toxic component of a toxin-antitoxin (TA) system. An RNase.</text>
</comment>
<evidence type="ECO:0000256" key="1">
    <source>
        <dbReference type="ARBA" id="ARBA00022649"/>
    </source>
</evidence>
<keyword evidence="5" id="KW-0460">Magnesium</keyword>
<dbReference type="RefSeq" id="WP_131617092.1">
    <property type="nucleotide sequence ID" value="NZ_CP036532.1"/>
</dbReference>
<dbReference type="AlphaFoldDB" id="A0A4P6V3V5"/>
<dbReference type="InterPro" id="IPR022907">
    <property type="entry name" value="VapC_family"/>
</dbReference>
<dbReference type="InterPro" id="IPR029060">
    <property type="entry name" value="PIN-like_dom_sf"/>
</dbReference>
<dbReference type="CDD" id="cd09873">
    <property type="entry name" value="PIN_Pae0151-like"/>
    <property type="match status" value="1"/>
</dbReference>
<dbReference type="SUPFAM" id="SSF88723">
    <property type="entry name" value="PIN domain-like"/>
    <property type="match status" value="1"/>
</dbReference>
<evidence type="ECO:0000256" key="4">
    <source>
        <dbReference type="ARBA" id="ARBA00022801"/>
    </source>
</evidence>
<evidence type="ECO:0000313" key="7">
    <source>
        <dbReference type="EMBL" id="QBK31429.1"/>
    </source>
</evidence>
<sequence>MIVIDASVFNKLFLQEPDRELAVALFDTALRDQTPLLAPDLIVHEALAVALHYEVPSHVVFDLLEPFTDAGMRLLRPTRAVAGRAFAMAQGEGRPSLQDCIYHAVALVEGGTFVTADERHVRKTAHHGSVALLREWNGTAG</sequence>
<feature type="binding site" evidence="5">
    <location>
        <position position="5"/>
    </location>
    <ligand>
        <name>Mg(2+)</name>
        <dbReference type="ChEBI" id="CHEBI:18420"/>
    </ligand>
</feature>
<keyword evidence="4 5" id="KW-0378">Hydrolase</keyword>
<keyword evidence="5" id="KW-0800">Toxin</keyword>
<dbReference type="KEGG" id="rpod:E0E05_12940"/>
<protein>
    <recommendedName>
        <fullName evidence="5">Ribonuclease VapC</fullName>
        <shortName evidence="5">RNase VapC</shortName>
        <ecNumber evidence="5">3.1.-.-</ecNumber>
    </recommendedName>
    <alternativeName>
        <fullName evidence="5">Toxin VapC</fullName>
    </alternativeName>
</protein>
<proteinExistence type="inferred from homology"/>
<evidence type="ECO:0000256" key="5">
    <source>
        <dbReference type="HAMAP-Rule" id="MF_00265"/>
    </source>
</evidence>
<evidence type="ECO:0000259" key="6">
    <source>
        <dbReference type="Pfam" id="PF01850"/>
    </source>
</evidence>
<dbReference type="Proteomes" id="UP000293719">
    <property type="component" value="Chromosome"/>
</dbReference>
<dbReference type="EMBL" id="CP036532">
    <property type="protein sequence ID" value="QBK31429.1"/>
    <property type="molecule type" value="Genomic_DNA"/>
</dbReference>
<keyword evidence="1 5" id="KW-1277">Toxin-antitoxin system</keyword>
<dbReference type="GO" id="GO:0016787">
    <property type="term" value="F:hydrolase activity"/>
    <property type="evidence" value="ECO:0007669"/>
    <property type="project" value="UniProtKB-KW"/>
</dbReference>
<dbReference type="GO" id="GO:0004540">
    <property type="term" value="F:RNA nuclease activity"/>
    <property type="evidence" value="ECO:0007669"/>
    <property type="project" value="InterPro"/>
</dbReference>
<organism evidence="7 8">
    <name type="scientific">Roseitalea porphyridii</name>
    <dbReference type="NCBI Taxonomy" id="1852022"/>
    <lineage>
        <taxon>Bacteria</taxon>
        <taxon>Pseudomonadati</taxon>
        <taxon>Pseudomonadota</taxon>
        <taxon>Alphaproteobacteria</taxon>
        <taxon>Hyphomicrobiales</taxon>
        <taxon>Ahrensiaceae</taxon>
        <taxon>Roseitalea</taxon>
    </lineage>
</organism>
<keyword evidence="2 5" id="KW-0540">Nuclease</keyword>
<comment type="similarity">
    <text evidence="5">Belongs to the PINc/VapC protein family.</text>
</comment>
<accession>A0A4P6V3V5</accession>
<keyword evidence="3 5" id="KW-0479">Metal-binding</keyword>
<dbReference type="InterPro" id="IPR002716">
    <property type="entry name" value="PIN_dom"/>
</dbReference>
<dbReference type="GO" id="GO:0090729">
    <property type="term" value="F:toxin activity"/>
    <property type="evidence" value="ECO:0007669"/>
    <property type="project" value="UniProtKB-KW"/>
</dbReference>
<reference evidence="7 8" key="1">
    <citation type="journal article" date="2017" name="Int. J. Syst. Evol. Microbiol.">
        <title>Roseitalea porphyridii gen. nov., sp. nov., isolated from a red alga, and reclassification of Hoeflea suaedae Chung et al. 2013 as Pseudohoeflea suaedae gen. nov., comb. nov.</title>
        <authorList>
            <person name="Hyeon J.W."/>
            <person name="Jeong S.E."/>
            <person name="Baek K."/>
            <person name="Jeon C.O."/>
        </authorList>
    </citation>
    <scope>NUCLEOTIDE SEQUENCE [LARGE SCALE GENOMIC DNA]</scope>
    <source>
        <strain evidence="7 8">MA7-20</strain>
    </source>
</reference>
<dbReference type="GO" id="GO:0000287">
    <property type="term" value="F:magnesium ion binding"/>
    <property type="evidence" value="ECO:0007669"/>
    <property type="project" value="UniProtKB-UniRule"/>
</dbReference>
<dbReference type="EC" id="3.1.-.-" evidence="5"/>
<keyword evidence="8" id="KW-1185">Reference proteome</keyword>
<feature type="binding site" evidence="5">
    <location>
        <position position="99"/>
    </location>
    <ligand>
        <name>Mg(2+)</name>
        <dbReference type="ChEBI" id="CHEBI:18420"/>
    </ligand>
</feature>
<evidence type="ECO:0000313" key="8">
    <source>
        <dbReference type="Proteomes" id="UP000293719"/>
    </source>
</evidence>
<dbReference type="Pfam" id="PF01850">
    <property type="entry name" value="PIN"/>
    <property type="match status" value="1"/>
</dbReference>
<name>A0A4P6V3V5_9HYPH</name>
<gene>
    <name evidence="5" type="primary">vapC</name>
    <name evidence="7" type="ORF">E0E05_12940</name>
</gene>
<evidence type="ECO:0000256" key="2">
    <source>
        <dbReference type="ARBA" id="ARBA00022722"/>
    </source>
</evidence>
<feature type="domain" description="PIN" evidence="6">
    <location>
        <begin position="2"/>
        <end position="122"/>
    </location>
</feature>
<dbReference type="Gene3D" id="3.40.50.1010">
    <property type="entry name" value="5'-nuclease"/>
    <property type="match status" value="1"/>
</dbReference>
<dbReference type="OrthoDB" id="7064101at2"/>
<dbReference type="HAMAP" id="MF_00265">
    <property type="entry name" value="VapC_Nob1"/>
    <property type="match status" value="1"/>
</dbReference>
<dbReference type="InterPro" id="IPR044153">
    <property type="entry name" value="PIN_Pae0151-like"/>
</dbReference>
<dbReference type="GeneID" id="90768208"/>